<sequence length="232" mass="26580">MPGRCPWRKVQSDWRDKTSKQTEVKLTKFDSPGGRLVLYPPPSPPPLGRGHAGSQITHPSPPQRRDTLARSHTGSRIAHHLHPPGRYHSGSQSPGFQRRDTLARSQTSKKALRVLFTGQHNALSRGHTESQKAQATRDVIRLRAVRRQRRPSESSSRGKLKFPLEGCVESRFQIQRREYLMNQKCQPAVVLCQEERTVNITDALQIDCCLTQAIYEYPCKHQQYDQGKRWED</sequence>
<proteinExistence type="predicted"/>
<evidence type="ECO:0000256" key="1">
    <source>
        <dbReference type="SAM" id="MobiDB-lite"/>
    </source>
</evidence>
<keyword evidence="3" id="KW-1185">Reference proteome</keyword>
<organism evidence="2 3">
    <name type="scientific">Penicillium nordicum</name>
    <dbReference type="NCBI Taxonomy" id="229535"/>
    <lineage>
        <taxon>Eukaryota</taxon>
        <taxon>Fungi</taxon>
        <taxon>Dikarya</taxon>
        <taxon>Ascomycota</taxon>
        <taxon>Pezizomycotina</taxon>
        <taxon>Eurotiomycetes</taxon>
        <taxon>Eurotiomycetidae</taxon>
        <taxon>Eurotiales</taxon>
        <taxon>Aspergillaceae</taxon>
        <taxon>Penicillium</taxon>
    </lineage>
</organism>
<accession>A0A0M8NRL3</accession>
<dbReference type="OrthoDB" id="10291365at2759"/>
<gene>
    <name evidence="2" type="ORF">ACN38_g11914</name>
</gene>
<feature type="region of interest" description="Disordered" evidence="1">
    <location>
        <begin position="1"/>
        <end position="104"/>
    </location>
</feature>
<dbReference type="Proteomes" id="UP000037696">
    <property type="component" value="Unassembled WGS sequence"/>
</dbReference>
<name>A0A0M8NRL3_9EURO</name>
<evidence type="ECO:0000313" key="3">
    <source>
        <dbReference type="Proteomes" id="UP000037696"/>
    </source>
</evidence>
<dbReference type="EMBL" id="LHQQ01000332">
    <property type="protein sequence ID" value="KOS37298.1"/>
    <property type="molecule type" value="Genomic_DNA"/>
</dbReference>
<comment type="caution">
    <text evidence="2">The sequence shown here is derived from an EMBL/GenBank/DDBJ whole genome shotgun (WGS) entry which is preliminary data.</text>
</comment>
<dbReference type="AlphaFoldDB" id="A0A0M8NRL3"/>
<evidence type="ECO:0000313" key="2">
    <source>
        <dbReference type="EMBL" id="KOS37298.1"/>
    </source>
</evidence>
<feature type="compositionally biased region" description="Basic and acidic residues" evidence="1">
    <location>
        <begin position="10"/>
        <end position="28"/>
    </location>
</feature>
<reference evidence="2 3" key="1">
    <citation type="submission" date="2015-08" db="EMBL/GenBank/DDBJ databases">
        <title>Genome sequencing of Penicillium nordicum.</title>
        <authorList>
            <person name="Nguyen H.D."/>
            <person name="Seifert K.A."/>
        </authorList>
    </citation>
    <scope>NUCLEOTIDE SEQUENCE [LARGE SCALE GENOMIC DNA]</scope>
    <source>
        <strain evidence="2 3">DAOMC 185683</strain>
    </source>
</reference>
<protein>
    <submittedName>
        <fullName evidence="2">Uncharacterized protein</fullName>
    </submittedName>
</protein>